<organism evidence="6 7">
    <name type="scientific">Littorina saxatilis</name>
    <dbReference type="NCBI Taxonomy" id="31220"/>
    <lineage>
        <taxon>Eukaryota</taxon>
        <taxon>Metazoa</taxon>
        <taxon>Spiralia</taxon>
        <taxon>Lophotrochozoa</taxon>
        <taxon>Mollusca</taxon>
        <taxon>Gastropoda</taxon>
        <taxon>Caenogastropoda</taxon>
        <taxon>Littorinimorpha</taxon>
        <taxon>Littorinoidea</taxon>
        <taxon>Littorinidae</taxon>
        <taxon>Littorina</taxon>
    </lineage>
</organism>
<feature type="transmembrane region" description="Helical" evidence="5">
    <location>
        <begin position="149"/>
        <end position="168"/>
    </location>
</feature>
<proteinExistence type="predicted"/>
<evidence type="ECO:0000256" key="2">
    <source>
        <dbReference type="ARBA" id="ARBA00022692"/>
    </source>
</evidence>
<accession>A0AAN9BYF0</accession>
<protein>
    <submittedName>
        <fullName evidence="6">Uncharacterized protein</fullName>
    </submittedName>
</protein>
<feature type="transmembrane region" description="Helical" evidence="5">
    <location>
        <begin position="175"/>
        <end position="196"/>
    </location>
</feature>
<evidence type="ECO:0000256" key="5">
    <source>
        <dbReference type="SAM" id="Phobius"/>
    </source>
</evidence>
<evidence type="ECO:0000256" key="3">
    <source>
        <dbReference type="ARBA" id="ARBA00022989"/>
    </source>
</evidence>
<dbReference type="Pfam" id="PF13903">
    <property type="entry name" value="Claudin_2"/>
    <property type="match status" value="1"/>
</dbReference>
<dbReference type="AlphaFoldDB" id="A0AAN9BYF0"/>
<evidence type="ECO:0000313" key="7">
    <source>
        <dbReference type="Proteomes" id="UP001374579"/>
    </source>
</evidence>
<dbReference type="EMBL" id="JBAMIC010000002">
    <property type="protein sequence ID" value="KAK7113638.1"/>
    <property type="molecule type" value="Genomic_DNA"/>
</dbReference>
<name>A0AAN9BYF0_9CAEN</name>
<keyword evidence="3 5" id="KW-1133">Transmembrane helix</keyword>
<keyword evidence="4 5" id="KW-0472">Membrane</keyword>
<gene>
    <name evidence="6" type="ORF">V1264_012889</name>
</gene>
<reference evidence="6 7" key="1">
    <citation type="submission" date="2024-02" db="EMBL/GenBank/DDBJ databases">
        <title>Chromosome-scale genome assembly of the rough periwinkle Littorina saxatilis.</title>
        <authorList>
            <person name="De Jode A."/>
            <person name="Faria R."/>
            <person name="Formenti G."/>
            <person name="Sims Y."/>
            <person name="Smith T.P."/>
            <person name="Tracey A."/>
            <person name="Wood J.M.D."/>
            <person name="Zagrodzka Z.B."/>
            <person name="Johannesson K."/>
            <person name="Butlin R.K."/>
            <person name="Leder E.H."/>
        </authorList>
    </citation>
    <scope>NUCLEOTIDE SEQUENCE [LARGE SCALE GENOMIC DNA]</scope>
    <source>
        <strain evidence="6">Snail1</strain>
        <tissue evidence="6">Muscle</tissue>
    </source>
</reference>
<evidence type="ECO:0000313" key="6">
    <source>
        <dbReference type="EMBL" id="KAK7113638.1"/>
    </source>
</evidence>
<dbReference type="Gene3D" id="1.20.140.150">
    <property type="match status" value="1"/>
</dbReference>
<dbReference type="Proteomes" id="UP001374579">
    <property type="component" value="Unassembled WGS sequence"/>
</dbReference>
<comment type="caution">
    <text evidence="6">The sequence shown here is derived from an EMBL/GenBank/DDBJ whole genome shotgun (WGS) entry which is preliminary data.</text>
</comment>
<keyword evidence="7" id="KW-1185">Reference proteome</keyword>
<dbReference type="InterPro" id="IPR004031">
    <property type="entry name" value="PMP22/EMP/MP20/Claudin"/>
</dbReference>
<sequence>MAVSPLLVLVTSAVVAGGLATLVVVVSISVDSWQDLTFDDKALKTINSSSHVNIISLSPSTQFLRVIETIGTGNVTVQESYVHSSTNGLWETCDHLSDKERNDYSHYLNGTITKKKCFIFVTDYNEDSPLLTTNAKQLARLHNSAASCYIVVLIDLTSAIVVGFIGIFHKQVASCMVTGVLYFMAALFSMFGLAMFHTKHYYQTYECKSFDKLPQALCPALHVEILYAVPLAWVGVFFCLFACTLWLVFARALRVIMAKTML</sequence>
<dbReference type="GO" id="GO:0016020">
    <property type="term" value="C:membrane"/>
    <property type="evidence" value="ECO:0007669"/>
    <property type="project" value="UniProtKB-SubCell"/>
</dbReference>
<feature type="transmembrane region" description="Helical" evidence="5">
    <location>
        <begin position="231"/>
        <end position="253"/>
    </location>
</feature>
<comment type="subcellular location">
    <subcellularLocation>
        <location evidence="1">Membrane</location>
        <topology evidence="1">Multi-pass membrane protein</topology>
    </subcellularLocation>
</comment>
<evidence type="ECO:0000256" key="4">
    <source>
        <dbReference type="ARBA" id="ARBA00023136"/>
    </source>
</evidence>
<evidence type="ECO:0000256" key="1">
    <source>
        <dbReference type="ARBA" id="ARBA00004141"/>
    </source>
</evidence>
<keyword evidence="2 5" id="KW-0812">Transmembrane</keyword>